<comment type="caution">
    <text evidence="1">The sequence shown here is derived from an EMBL/GenBank/DDBJ whole genome shotgun (WGS) entry which is preliminary data.</text>
</comment>
<proteinExistence type="predicted"/>
<name>A0AAD5MN30_PARTN</name>
<dbReference type="EMBL" id="JAHQIW010000907">
    <property type="protein sequence ID" value="KAJ1350659.1"/>
    <property type="molecule type" value="Genomic_DNA"/>
</dbReference>
<protein>
    <submittedName>
        <fullName evidence="1">Uncharacterized protein</fullName>
    </submittedName>
</protein>
<evidence type="ECO:0000313" key="2">
    <source>
        <dbReference type="Proteomes" id="UP001196413"/>
    </source>
</evidence>
<accession>A0AAD5MN30</accession>
<dbReference type="AlphaFoldDB" id="A0AAD5MN30"/>
<keyword evidence="2" id="KW-1185">Reference proteome</keyword>
<evidence type="ECO:0000313" key="1">
    <source>
        <dbReference type="EMBL" id="KAJ1350659.1"/>
    </source>
</evidence>
<sequence>MEFQWQDGFFNNFSPSGSFKSFHFGSISTVRVCAANDALIVIRSRRLLARECIINGPSKQAYLIQQSLNKYVGATGEQLAPGAVPQQPVPAAGLAPSAHALASLQSHHLNNMVVAIHKAQNAAFMQNTSGNGQATSQLAPLDIAGESVD</sequence>
<reference evidence="1" key="1">
    <citation type="submission" date="2021-06" db="EMBL/GenBank/DDBJ databases">
        <title>Parelaphostrongylus tenuis whole genome reference sequence.</title>
        <authorList>
            <person name="Garwood T.J."/>
            <person name="Larsen P.A."/>
            <person name="Fountain-Jones N.M."/>
            <person name="Garbe J.R."/>
            <person name="Macchietto M.G."/>
            <person name="Kania S.A."/>
            <person name="Gerhold R.W."/>
            <person name="Richards J.E."/>
            <person name="Wolf T.M."/>
        </authorList>
    </citation>
    <scope>NUCLEOTIDE SEQUENCE</scope>
    <source>
        <strain evidence="1">MNPRO001-30</strain>
        <tissue evidence="1">Meninges</tissue>
    </source>
</reference>
<gene>
    <name evidence="1" type="ORF">KIN20_006500</name>
</gene>
<organism evidence="1 2">
    <name type="scientific">Parelaphostrongylus tenuis</name>
    <name type="common">Meningeal worm</name>
    <dbReference type="NCBI Taxonomy" id="148309"/>
    <lineage>
        <taxon>Eukaryota</taxon>
        <taxon>Metazoa</taxon>
        <taxon>Ecdysozoa</taxon>
        <taxon>Nematoda</taxon>
        <taxon>Chromadorea</taxon>
        <taxon>Rhabditida</taxon>
        <taxon>Rhabditina</taxon>
        <taxon>Rhabditomorpha</taxon>
        <taxon>Strongyloidea</taxon>
        <taxon>Metastrongylidae</taxon>
        <taxon>Parelaphostrongylus</taxon>
    </lineage>
</organism>
<dbReference type="Proteomes" id="UP001196413">
    <property type="component" value="Unassembled WGS sequence"/>
</dbReference>